<keyword evidence="5" id="KW-1185">Reference proteome</keyword>
<dbReference type="PANTHER" id="PTHR31668">
    <property type="entry name" value="GLUCOSE TRANSPORT TRANSCRIPTION REGULATOR RGT1-RELATED-RELATED"/>
    <property type="match status" value="1"/>
</dbReference>
<comment type="caution">
    <text evidence="4">The sequence shown here is derived from an EMBL/GenBank/DDBJ whole genome shotgun (WGS) entry which is preliminary data.</text>
</comment>
<dbReference type="PANTHER" id="PTHR31668:SF10">
    <property type="entry name" value="ZN(II)2CYS6 TRANSCRIPTION FACTOR (EUROFUNG)"/>
    <property type="match status" value="1"/>
</dbReference>
<reference evidence="4 5" key="1">
    <citation type="submission" date="2017-08" db="EMBL/GenBank/DDBJ databases">
        <title>Harnessing the power of phylogenomics to disentangle the directionality and signatures of interkingdom host jumping in the parasitic fungal genus Tolypocladium.</title>
        <authorList>
            <person name="Quandt C.A."/>
            <person name="Patterson W."/>
            <person name="Spatafora J.W."/>
        </authorList>
    </citation>
    <scope>NUCLEOTIDE SEQUENCE [LARGE SCALE GENOMIC DNA]</scope>
    <source>
        <strain evidence="4 5">CBS 113982</strain>
    </source>
</reference>
<evidence type="ECO:0000313" key="5">
    <source>
        <dbReference type="Proteomes" id="UP000236621"/>
    </source>
</evidence>
<dbReference type="InterPro" id="IPR001138">
    <property type="entry name" value="Zn2Cys6_DnaBD"/>
</dbReference>
<evidence type="ECO:0000313" key="4">
    <source>
        <dbReference type="EMBL" id="PNY23826.1"/>
    </source>
</evidence>
<dbReference type="PROSITE" id="PS00463">
    <property type="entry name" value="ZN2_CY6_FUNGAL_1"/>
    <property type="match status" value="1"/>
</dbReference>
<dbReference type="GO" id="GO:0005634">
    <property type="term" value="C:nucleus"/>
    <property type="evidence" value="ECO:0007669"/>
    <property type="project" value="TreeGrafter"/>
</dbReference>
<feature type="compositionally biased region" description="Basic and acidic residues" evidence="2">
    <location>
        <begin position="33"/>
        <end position="50"/>
    </location>
</feature>
<dbReference type="Pfam" id="PF00172">
    <property type="entry name" value="Zn_clus"/>
    <property type="match status" value="1"/>
</dbReference>
<gene>
    <name evidence="4" type="ORF">TCAP_06233</name>
</gene>
<dbReference type="PROSITE" id="PS50048">
    <property type="entry name" value="ZN2_CY6_FUNGAL_2"/>
    <property type="match status" value="1"/>
</dbReference>
<dbReference type="GO" id="GO:0000981">
    <property type="term" value="F:DNA-binding transcription factor activity, RNA polymerase II-specific"/>
    <property type="evidence" value="ECO:0007669"/>
    <property type="project" value="InterPro"/>
</dbReference>
<feature type="domain" description="Zn(2)-C6 fungal-type" evidence="3">
    <location>
        <begin position="33"/>
        <end position="63"/>
    </location>
</feature>
<proteinExistence type="predicted"/>
<dbReference type="Gene3D" id="4.10.240.10">
    <property type="entry name" value="Zn(2)-C6 fungal-type DNA-binding domain"/>
    <property type="match status" value="1"/>
</dbReference>
<dbReference type="GO" id="GO:0008270">
    <property type="term" value="F:zinc ion binding"/>
    <property type="evidence" value="ECO:0007669"/>
    <property type="project" value="InterPro"/>
</dbReference>
<accession>A0A2K3Q8D3</accession>
<dbReference type="AlphaFoldDB" id="A0A2K3Q8D3"/>
<evidence type="ECO:0000259" key="3">
    <source>
        <dbReference type="PROSITE" id="PS50048"/>
    </source>
</evidence>
<protein>
    <recommendedName>
        <fullName evidence="3">Zn(2)-C6 fungal-type domain-containing protein</fullName>
    </recommendedName>
</protein>
<dbReference type="OrthoDB" id="2328572at2759"/>
<dbReference type="EMBL" id="NRSZ01001037">
    <property type="protein sequence ID" value="PNY23826.1"/>
    <property type="molecule type" value="Genomic_DNA"/>
</dbReference>
<dbReference type="InterPro" id="IPR036864">
    <property type="entry name" value="Zn2-C6_fun-type_DNA-bd_sf"/>
</dbReference>
<feature type="compositionally biased region" description="Basic residues" evidence="2">
    <location>
        <begin position="70"/>
        <end position="79"/>
    </location>
</feature>
<dbReference type="SUPFAM" id="SSF57701">
    <property type="entry name" value="Zn2/Cys6 DNA-binding domain"/>
    <property type="match status" value="1"/>
</dbReference>
<dbReference type="InterPro" id="IPR050797">
    <property type="entry name" value="Carb_Metab_Trans_Reg"/>
</dbReference>
<dbReference type="STRING" id="45235.A0A2K3Q8D3"/>
<dbReference type="CDD" id="cd00067">
    <property type="entry name" value="GAL4"/>
    <property type="match status" value="1"/>
</dbReference>
<dbReference type="SMART" id="SM00066">
    <property type="entry name" value="GAL4"/>
    <property type="match status" value="1"/>
</dbReference>
<dbReference type="GO" id="GO:0001080">
    <property type="term" value="P:nitrogen catabolite activation of transcription from RNA polymerase II promoter"/>
    <property type="evidence" value="ECO:0007669"/>
    <property type="project" value="TreeGrafter"/>
</dbReference>
<organism evidence="4 5">
    <name type="scientific">Tolypocladium capitatum</name>
    <dbReference type="NCBI Taxonomy" id="45235"/>
    <lineage>
        <taxon>Eukaryota</taxon>
        <taxon>Fungi</taxon>
        <taxon>Dikarya</taxon>
        <taxon>Ascomycota</taxon>
        <taxon>Pezizomycotina</taxon>
        <taxon>Sordariomycetes</taxon>
        <taxon>Hypocreomycetidae</taxon>
        <taxon>Hypocreales</taxon>
        <taxon>Ophiocordycipitaceae</taxon>
        <taxon>Tolypocladium</taxon>
    </lineage>
</organism>
<keyword evidence="1" id="KW-0539">Nucleus</keyword>
<evidence type="ECO:0000256" key="1">
    <source>
        <dbReference type="ARBA" id="ARBA00023242"/>
    </source>
</evidence>
<dbReference type="Proteomes" id="UP000236621">
    <property type="component" value="Unassembled WGS sequence"/>
</dbReference>
<feature type="region of interest" description="Disordered" evidence="2">
    <location>
        <begin position="23"/>
        <end position="50"/>
    </location>
</feature>
<evidence type="ECO:0000256" key="2">
    <source>
        <dbReference type="SAM" id="MobiDB-lite"/>
    </source>
</evidence>
<feature type="region of interest" description="Disordered" evidence="2">
    <location>
        <begin position="65"/>
        <end position="129"/>
    </location>
</feature>
<name>A0A2K3Q8D3_9HYPO</name>
<feature type="compositionally biased region" description="Basic residues" evidence="2">
    <location>
        <begin position="103"/>
        <end position="120"/>
    </location>
</feature>
<sequence length="219" mass="23778">MFGTWRVDPETEKLENLRRAYDPITARSSQHQACDRCHEKKLKCSGERDGCDRCAASSHKCEYTRSGAHSSRKAKRSSKHPTDGPSGGRETSGSPGGRDSWHRGRPSKSKSGHGSSHRTHAPAAAASSPADAYGMDTLCPGVYDSSALSYFDNLQHDAAGAAQYGWTTGDVAMHTTTTGVNPALLTKTNQTYAASGDYQSRSREDYAGFQSVDPRYWPQ</sequence>